<accession>A0ACB9S8U2</accession>
<name>A0ACB9S8U2_9MYRT</name>
<keyword evidence="2" id="KW-1185">Reference proteome</keyword>
<comment type="caution">
    <text evidence="1">The sequence shown here is derived from an EMBL/GenBank/DDBJ whole genome shotgun (WGS) entry which is preliminary data.</text>
</comment>
<proteinExistence type="predicted"/>
<organism evidence="1 2">
    <name type="scientific">Melastoma candidum</name>
    <dbReference type="NCBI Taxonomy" id="119954"/>
    <lineage>
        <taxon>Eukaryota</taxon>
        <taxon>Viridiplantae</taxon>
        <taxon>Streptophyta</taxon>
        <taxon>Embryophyta</taxon>
        <taxon>Tracheophyta</taxon>
        <taxon>Spermatophyta</taxon>
        <taxon>Magnoliopsida</taxon>
        <taxon>eudicotyledons</taxon>
        <taxon>Gunneridae</taxon>
        <taxon>Pentapetalae</taxon>
        <taxon>rosids</taxon>
        <taxon>malvids</taxon>
        <taxon>Myrtales</taxon>
        <taxon>Melastomataceae</taxon>
        <taxon>Melastomatoideae</taxon>
        <taxon>Melastomateae</taxon>
        <taxon>Melastoma</taxon>
    </lineage>
</organism>
<evidence type="ECO:0000313" key="1">
    <source>
        <dbReference type="EMBL" id="KAI4387474.1"/>
    </source>
</evidence>
<gene>
    <name evidence="1" type="ORF">MLD38_005302</name>
</gene>
<evidence type="ECO:0000313" key="2">
    <source>
        <dbReference type="Proteomes" id="UP001057402"/>
    </source>
</evidence>
<protein>
    <submittedName>
        <fullName evidence="1">Uncharacterized protein</fullName>
    </submittedName>
</protein>
<dbReference type="Proteomes" id="UP001057402">
    <property type="component" value="Chromosome 2"/>
</dbReference>
<dbReference type="EMBL" id="CM042881">
    <property type="protein sequence ID" value="KAI4387474.1"/>
    <property type="molecule type" value="Genomic_DNA"/>
</dbReference>
<sequence>MGMGLSLQLLLALTAPLRRCTSNKLVILLVWSAFIFSDWRAIFAFGLISNAQLVKTPLSITTSWPSGLLSSTYTWAAQIPLALSPWRTLLSGSAFGGARRAGGGVLLYIPQHAPRQHPRASHGLHFCCRGQQVCGEDQGTLPRELGEFEEVQFPVVDLRSRIFLMSRTYKQTFKLISLELSFMYGVFYTKFLAVSSQWGMYTRTMAFCSSLTALVLFSLTDKGNFNNIDVGVSYTLLVGVILLDMDSAIIRLQFEWVNPVITL</sequence>
<reference evidence="2" key="1">
    <citation type="journal article" date="2023" name="Front. Plant Sci.">
        <title>Chromosomal-level genome assembly of Melastoma candidum provides insights into trichome evolution.</title>
        <authorList>
            <person name="Zhong Y."/>
            <person name="Wu W."/>
            <person name="Sun C."/>
            <person name="Zou P."/>
            <person name="Liu Y."/>
            <person name="Dai S."/>
            <person name="Zhou R."/>
        </authorList>
    </citation>
    <scope>NUCLEOTIDE SEQUENCE [LARGE SCALE GENOMIC DNA]</scope>
</reference>